<feature type="transmembrane region" description="Helical" evidence="11">
    <location>
        <begin position="332"/>
        <end position="357"/>
    </location>
</feature>
<dbReference type="GO" id="GO:0015293">
    <property type="term" value="F:symporter activity"/>
    <property type="evidence" value="ECO:0007669"/>
    <property type="project" value="UniProtKB-KW"/>
</dbReference>
<keyword evidence="7 11" id="KW-1133">Transmembrane helix</keyword>
<evidence type="ECO:0000313" key="13">
    <source>
        <dbReference type="Proteomes" id="UP000675881"/>
    </source>
</evidence>
<dbReference type="GO" id="GO:0005886">
    <property type="term" value="C:plasma membrane"/>
    <property type="evidence" value="ECO:0007669"/>
    <property type="project" value="TreeGrafter"/>
</dbReference>
<evidence type="ECO:0000313" key="12">
    <source>
        <dbReference type="EMBL" id="CAF2959632.1"/>
    </source>
</evidence>
<feature type="transmembrane region" description="Helical" evidence="11">
    <location>
        <begin position="447"/>
        <end position="465"/>
    </location>
</feature>
<dbReference type="GO" id="GO:0006865">
    <property type="term" value="P:amino acid transport"/>
    <property type="evidence" value="ECO:0007669"/>
    <property type="project" value="TreeGrafter"/>
</dbReference>
<evidence type="ECO:0000256" key="6">
    <source>
        <dbReference type="ARBA" id="ARBA00022847"/>
    </source>
</evidence>
<evidence type="ECO:0000256" key="8">
    <source>
        <dbReference type="ARBA" id="ARBA00023136"/>
    </source>
</evidence>
<sequence length="1155" mass="132745">MRHEPHQQQFETLLNTINKKYKDLDCFYKKIWVPFVSTNRHPLLFDTEQPKEPTPPPSYEDATKVVDLESEKPKLLDESSTKGEERGYWKNPWDFLFSCISVSVGLGNVWRFPYLCYKNSGGVFLIIYFITMIFCGIPIFLMEVAIGQYLGAGGMTTIGQICPIMKGVGIATMIVIENTANCWTQNISSTPFNDSTTPVEEFWTFRVLKMNGGIEYGLGSLNWELVGTLLIGWILVYLIICRGLHQSGYVIWFTALFPYFVMITLLVRALTLEGAIDGLKAYVKLDWRYFYKGSTWIDAATQIFFAYSVGTGALPALGSYNRFNHNCFRDAFITCVINTATCLMAGVLVFSILGYMAHLYGTTVDQVAASGPGLVFITYPELVLNLPISYFWAIIFFSMLLVLGIDTEFCSQWEFACVFFFLGLPMVTEGGIYLFQIMDFYSASGMSLLWICFFETIAISWFYGAEKFSDNIKEMIGRRPNLFLRLCWKFFGPFVMAGVFIYYCISYSPVEFGEYQYPKWSEVMGLLIISFSSMIWIPGYAVYYILNQPGSLIQNIKMGMISQINVRRDALCSSSTPTAPLVSQVSVPTIITTDLNNVNEIITVVFYFFGFSAVQLHISTSHLVINLYIDKSWSGKSVEEWKEMCCSINVESGYDLGPFWPDIAELHPVETLLYLWESQHFPRANIHGLTKTRSSLYSHFPMDNPENESSVYPKVLTNDENAELNSTLNLPGSLHDTQEIVEPVNANKENERIMDLIETLECPICFNICSTEPILSMSRRSFALNRTAESLASKLSTLVRENELIGNTQLRDGIIISVVEPLKVGKGLMAKIVFKIESHSLDGKNRFSVSRKYGDIVKLHYKLYGEHFKNGIIVPPPPVSKIVDVNSLLIKFSTMEEIKNQSKNINSIRKRTASLNRYFNRIAKHNILRKDPHFRAFIQENELPNELTTVKKPGFFKRNPKLLEWFSFQEKNPWFQTRMNRLEELSHRLKSFENDLRALSRMKEQLVKRDVELQRNMVQLNVTDTPRFSVSMSKAMNSHQKSCSIYWNQCVADIAIVDLLEDYGLMIQSALSTIAYRRKKKQIEFNKLKKKKDYEAEMEDSEESLTKINQQVQRELEHFEVMMSQEFEEQFLAYNRTYYETLHTEETMDLVHNHI</sequence>
<dbReference type="EMBL" id="HG994584">
    <property type="protein sequence ID" value="CAF2959632.1"/>
    <property type="molecule type" value="Genomic_DNA"/>
</dbReference>
<protein>
    <submittedName>
        <fullName evidence="12">SLC6A1</fullName>
    </submittedName>
</protein>
<feature type="binding site" evidence="9">
    <location>
        <position position="104"/>
    </location>
    <ligand>
        <name>Na(+)</name>
        <dbReference type="ChEBI" id="CHEBI:29101"/>
        <label>1</label>
    </ligand>
</feature>
<feature type="transmembrane region" description="Helical" evidence="11">
    <location>
        <begin position="221"/>
        <end position="240"/>
    </location>
</feature>
<dbReference type="Proteomes" id="UP000675881">
    <property type="component" value="Chromosome 5"/>
</dbReference>
<dbReference type="PRINTS" id="PR00176">
    <property type="entry name" value="NANEUSMPORT"/>
</dbReference>
<dbReference type="SMART" id="SM00312">
    <property type="entry name" value="PX"/>
    <property type="match status" value="1"/>
</dbReference>
<reference evidence="12" key="1">
    <citation type="submission" date="2021-02" db="EMBL/GenBank/DDBJ databases">
        <authorList>
            <person name="Bekaert M."/>
        </authorList>
    </citation>
    <scope>NUCLEOTIDE SEQUENCE</scope>
    <source>
        <strain evidence="12">IoA-00</strain>
    </source>
</reference>
<keyword evidence="9" id="KW-0915">Sodium</keyword>
<feature type="transmembrane region" description="Helical" evidence="11">
    <location>
        <begin position="249"/>
        <end position="270"/>
    </location>
</feature>
<feature type="binding site" evidence="9">
    <location>
        <position position="403"/>
    </location>
    <ligand>
        <name>Na(+)</name>
        <dbReference type="ChEBI" id="CHEBI:29101"/>
        <label>1</label>
    </ligand>
</feature>
<name>A0A7R8HAP6_LEPSM</name>
<dbReference type="PANTHER" id="PTHR11616">
    <property type="entry name" value="SODIUM/CHLORIDE DEPENDENT TRANSPORTER"/>
    <property type="match status" value="1"/>
</dbReference>
<evidence type="ECO:0000256" key="1">
    <source>
        <dbReference type="ARBA" id="ARBA00004141"/>
    </source>
</evidence>
<dbReference type="InterPro" id="IPR000175">
    <property type="entry name" value="Na/ntran_symport"/>
</dbReference>
<dbReference type="Gene3D" id="1.20.1270.60">
    <property type="entry name" value="Arfaptin homology (AH) domain/BAR domain"/>
    <property type="match status" value="1"/>
</dbReference>
<feature type="transmembrane region" description="Helical" evidence="11">
    <location>
        <begin position="523"/>
        <end position="546"/>
    </location>
</feature>
<keyword evidence="4" id="KW-0813">Transport</keyword>
<gene>
    <name evidence="12" type="ORF">LSAA_10503</name>
</gene>
<evidence type="ECO:0000256" key="10">
    <source>
        <dbReference type="SAM" id="Coils"/>
    </source>
</evidence>
<feature type="transmembrane region" description="Helical" evidence="11">
    <location>
        <begin position="382"/>
        <end position="403"/>
    </location>
</feature>
<keyword evidence="6" id="KW-0769">Symport</keyword>
<dbReference type="SUPFAM" id="SSF161070">
    <property type="entry name" value="SNF-like"/>
    <property type="match status" value="1"/>
</dbReference>
<dbReference type="InterPro" id="IPR036871">
    <property type="entry name" value="PX_dom_sf"/>
</dbReference>
<dbReference type="PROSITE" id="PS50195">
    <property type="entry name" value="PX"/>
    <property type="match status" value="1"/>
</dbReference>
<feature type="transmembrane region" description="Helical" evidence="11">
    <location>
        <begin position="299"/>
        <end position="320"/>
    </location>
</feature>
<keyword evidence="10" id="KW-0175">Coiled coil</keyword>
<comment type="similarity">
    <text evidence="3">Belongs to the sorting nexin family.</text>
</comment>
<proteinExistence type="inferred from homology"/>
<dbReference type="PROSITE" id="PS50267">
    <property type="entry name" value="NA_NEUROTRAN_SYMP_3"/>
    <property type="match status" value="1"/>
</dbReference>
<feature type="coiled-coil region" evidence="10">
    <location>
        <begin position="982"/>
        <end position="1009"/>
    </location>
</feature>
<dbReference type="AlphaFoldDB" id="A0A7R8HAP6"/>
<keyword evidence="13" id="KW-1185">Reference proteome</keyword>
<dbReference type="SUPFAM" id="SSF64268">
    <property type="entry name" value="PX domain"/>
    <property type="match status" value="1"/>
</dbReference>
<dbReference type="Gene3D" id="3.30.1520.10">
    <property type="entry name" value="Phox-like domain"/>
    <property type="match status" value="1"/>
</dbReference>
<evidence type="ECO:0000256" key="5">
    <source>
        <dbReference type="ARBA" id="ARBA00022692"/>
    </source>
</evidence>
<dbReference type="Pfam" id="PF00787">
    <property type="entry name" value="PX"/>
    <property type="match status" value="1"/>
</dbReference>
<dbReference type="OrthoDB" id="6581954at2759"/>
<evidence type="ECO:0000256" key="3">
    <source>
        <dbReference type="ARBA" id="ARBA00010883"/>
    </source>
</evidence>
<feature type="transmembrane region" description="Helical" evidence="11">
    <location>
        <begin position="415"/>
        <end position="435"/>
    </location>
</feature>
<feature type="binding site" evidence="9">
    <location>
        <position position="108"/>
    </location>
    <ligand>
        <name>Na(+)</name>
        <dbReference type="ChEBI" id="CHEBI:29101"/>
        <label>1</label>
    </ligand>
</feature>
<dbReference type="PANTHER" id="PTHR11616:SF254">
    <property type="entry name" value="TRANSPORTER"/>
    <property type="match status" value="1"/>
</dbReference>
<comment type="subcellular location">
    <subcellularLocation>
        <location evidence="1">Membrane</location>
        <topology evidence="1">Multi-pass membrane protein</topology>
    </subcellularLocation>
</comment>
<evidence type="ECO:0000256" key="2">
    <source>
        <dbReference type="ARBA" id="ARBA00006459"/>
    </source>
</evidence>
<dbReference type="GO" id="GO:0035725">
    <property type="term" value="P:sodium ion transmembrane transport"/>
    <property type="evidence" value="ECO:0007669"/>
    <property type="project" value="TreeGrafter"/>
</dbReference>
<dbReference type="GO" id="GO:0035091">
    <property type="term" value="F:phosphatidylinositol binding"/>
    <property type="evidence" value="ECO:0007669"/>
    <property type="project" value="InterPro"/>
</dbReference>
<evidence type="ECO:0000256" key="4">
    <source>
        <dbReference type="ARBA" id="ARBA00022448"/>
    </source>
</evidence>
<evidence type="ECO:0000256" key="9">
    <source>
        <dbReference type="PIRSR" id="PIRSR600175-1"/>
    </source>
</evidence>
<keyword evidence="8 11" id="KW-0472">Membrane</keyword>
<keyword evidence="9" id="KW-0479">Metal-binding</keyword>
<evidence type="ECO:0000256" key="11">
    <source>
        <dbReference type="SAM" id="Phobius"/>
    </source>
</evidence>
<dbReference type="InterPro" id="IPR037272">
    <property type="entry name" value="SNS_sf"/>
</dbReference>
<accession>A0A7R8HAP6</accession>
<dbReference type="Pfam" id="PF00209">
    <property type="entry name" value="SNF"/>
    <property type="match status" value="3"/>
</dbReference>
<feature type="binding site" evidence="9">
    <location>
        <position position="338"/>
    </location>
    <ligand>
        <name>Na(+)</name>
        <dbReference type="ChEBI" id="CHEBI:29101"/>
        <label>1</label>
    </ligand>
</feature>
<organism evidence="12 13">
    <name type="scientific">Lepeophtheirus salmonis</name>
    <name type="common">Salmon louse</name>
    <name type="synonym">Caligus salmonis</name>
    <dbReference type="NCBI Taxonomy" id="72036"/>
    <lineage>
        <taxon>Eukaryota</taxon>
        <taxon>Metazoa</taxon>
        <taxon>Ecdysozoa</taxon>
        <taxon>Arthropoda</taxon>
        <taxon>Crustacea</taxon>
        <taxon>Multicrustacea</taxon>
        <taxon>Hexanauplia</taxon>
        <taxon>Copepoda</taxon>
        <taxon>Siphonostomatoida</taxon>
        <taxon>Caligidae</taxon>
        <taxon>Lepeophtheirus</taxon>
    </lineage>
</organism>
<dbReference type="GO" id="GO:0046872">
    <property type="term" value="F:metal ion binding"/>
    <property type="evidence" value="ECO:0007669"/>
    <property type="project" value="UniProtKB-KW"/>
</dbReference>
<keyword evidence="5 11" id="KW-0812">Transmembrane</keyword>
<feature type="transmembrane region" description="Helical" evidence="11">
    <location>
        <begin position="486"/>
        <end position="503"/>
    </location>
</feature>
<feature type="transmembrane region" description="Helical" evidence="11">
    <location>
        <begin position="122"/>
        <end position="141"/>
    </location>
</feature>
<dbReference type="InterPro" id="IPR027267">
    <property type="entry name" value="AH/BAR_dom_sf"/>
</dbReference>
<comment type="similarity">
    <text evidence="2">Belongs to the sodium:neurotransmitter symporter (SNF) (TC 2.A.22) family.</text>
</comment>
<evidence type="ECO:0000256" key="7">
    <source>
        <dbReference type="ARBA" id="ARBA00022989"/>
    </source>
</evidence>
<dbReference type="InterPro" id="IPR001683">
    <property type="entry name" value="PX_dom"/>
</dbReference>
<feature type="binding site" evidence="9">
    <location>
        <position position="406"/>
    </location>
    <ligand>
        <name>Na(+)</name>
        <dbReference type="ChEBI" id="CHEBI:29101"/>
        <label>1</label>
    </ligand>
</feature>